<organism evidence="2 3">
    <name type="scientific">Mesonia profundi</name>
    <dbReference type="NCBI Taxonomy" id="3070998"/>
    <lineage>
        <taxon>Bacteria</taxon>
        <taxon>Pseudomonadati</taxon>
        <taxon>Bacteroidota</taxon>
        <taxon>Flavobacteriia</taxon>
        <taxon>Flavobacteriales</taxon>
        <taxon>Flavobacteriaceae</taxon>
        <taxon>Mesonia</taxon>
    </lineage>
</organism>
<reference evidence="2 3" key="1">
    <citation type="submission" date="2023-08" db="EMBL/GenBank/DDBJ databases">
        <title>Mesonia sp. MT50, isolated from deep-sea sediment of the Mariana Trench.</title>
        <authorList>
            <person name="Fu H."/>
        </authorList>
    </citation>
    <scope>NUCLEOTIDE SEQUENCE [LARGE SCALE GENOMIC DNA]</scope>
    <source>
        <strain evidence="2 3">MT50</strain>
    </source>
</reference>
<accession>A0ABU1A317</accession>
<feature type="transmembrane region" description="Helical" evidence="1">
    <location>
        <begin position="7"/>
        <end position="28"/>
    </location>
</feature>
<name>A0ABU1A317_9FLAO</name>
<proteinExistence type="predicted"/>
<evidence type="ECO:0000313" key="3">
    <source>
        <dbReference type="Proteomes" id="UP001230915"/>
    </source>
</evidence>
<feature type="transmembrane region" description="Helical" evidence="1">
    <location>
        <begin position="48"/>
        <end position="67"/>
    </location>
</feature>
<keyword evidence="1" id="KW-0472">Membrane</keyword>
<dbReference type="RefSeq" id="WP_308865069.1">
    <property type="nucleotide sequence ID" value="NZ_JAVHUL010000031.1"/>
</dbReference>
<comment type="caution">
    <text evidence="2">The sequence shown here is derived from an EMBL/GenBank/DDBJ whole genome shotgun (WGS) entry which is preliminary data.</text>
</comment>
<evidence type="ECO:0000256" key="1">
    <source>
        <dbReference type="SAM" id="Phobius"/>
    </source>
</evidence>
<protein>
    <submittedName>
        <fullName evidence="2">Uncharacterized protein</fullName>
    </submittedName>
</protein>
<sequence length="97" mass="11336">MKTLPKKLILGIILLVIPLVKWVYWILLFNNSNSFTEAKSRFVTTYPSFLQSNWLNNILLVLAVLFLAKTLPKYKILSFLLILLSTVLLFLQFWAMM</sequence>
<keyword evidence="1" id="KW-0812">Transmembrane</keyword>
<feature type="transmembrane region" description="Helical" evidence="1">
    <location>
        <begin position="74"/>
        <end position="95"/>
    </location>
</feature>
<keyword evidence="1" id="KW-1133">Transmembrane helix</keyword>
<keyword evidence="3" id="KW-1185">Reference proteome</keyword>
<evidence type="ECO:0000313" key="2">
    <source>
        <dbReference type="EMBL" id="MDQ7918105.1"/>
    </source>
</evidence>
<dbReference type="Proteomes" id="UP001230915">
    <property type="component" value="Unassembled WGS sequence"/>
</dbReference>
<gene>
    <name evidence="2" type="ORF">RBU60_10995</name>
</gene>
<dbReference type="EMBL" id="JAVHUL010000031">
    <property type="protein sequence ID" value="MDQ7918105.1"/>
    <property type="molecule type" value="Genomic_DNA"/>
</dbReference>